<reference evidence="2" key="1">
    <citation type="journal article" date="2015" name="Nature">
        <title>Complex archaea that bridge the gap between prokaryotes and eukaryotes.</title>
        <authorList>
            <person name="Spang A."/>
            <person name="Saw J.H."/>
            <person name="Jorgensen S.L."/>
            <person name="Zaremba-Niedzwiedzka K."/>
            <person name="Martijn J."/>
            <person name="Lind A.E."/>
            <person name="van Eijk R."/>
            <person name="Schleper C."/>
            <person name="Guy L."/>
            <person name="Ettema T.J."/>
        </authorList>
    </citation>
    <scope>NUCLEOTIDE SEQUENCE</scope>
</reference>
<evidence type="ECO:0000259" key="1">
    <source>
        <dbReference type="Pfam" id="PF09643"/>
    </source>
</evidence>
<feature type="domain" description="YopX protein" evidence="1">
    <location>
        <begin position="46"/>
        <end position="123"/>
    </location>
</feature>
<organism evidence="2">
    <name type="scientific">marine sediment metagenome</name>
    <dbReference type="NCBI Taxonomy" id="412755"/>
    <lineage>
        <taxon>unclassified sequences</taxon>
        <taxon>metagenomes</taxon>
        <taxon>ecological metagenomes</taxon>
    </lineage>
</organism>
<gene>
    <name evidence="2" type="ORF">LCGC14_0350040</name>
</gene>
<proteinExistence type="predicted"/>
<accession>A0A0F9TU35</accession>
<dbReference type="Pfam" id="PF09643">
    <property type="entry name" value="YopX"/>
    <property type="match status" value="1"/>
</dbReference>
<dbReference type="InterPro" id="IPR023385">
    <property type="entry name" value="YopX-like_C"/>
</dbReference>
<dbReference type="Gene3D" id="2.30.30.290">
    <property type="entry name" value="YopX-like domains"/>
    <property type="match status" value="1"/>
</dbReference>
<name>A0A0F9TU35_9ZZZZ</name>
<sequence>MREIKFRAWIKPSYKSKGKGQMVDWDTIWSTWDVADLFGKVGTIPLEWTGLQDKNGKEIYEGDILDFGDYSIAKYGRCLHIVYWNDEDAGFNSREVGFQKLAGFGIDETGAVIGNIYENEELLNG</sequence>
<dbReference type="AlphaFoldDB" id="A0A0F9TU35"/>
<dbReference type="InterPro" id="IPR019096">
    <property type="entry name" value="YopX_protein"/>
</dbReference>
<evidence type="ECO:0000313" key="2">
    <source>
        <dbReference type="EMBL" id="KKN78472.1"/>
    </source>
</evidence>
<protein>
    <recommendedName>
        <fullName evidence="1">YopX protein domain-containing protein</fullName>
    </recommendedName>
</protein>
<dbReference type="SUPFAM" id="SSF159006">
    <property type="entry name" value="YopX-like"/>
    <property type="match status" value="1"/>
</dbReference>
<dbReference type="EMBL" id="LAZR01000262">
    <property type="protein sequence ID" value="KKN78472.1"/>
    <property type="molecule type" value="Genomic_DNA"/>
</dbReference>
<comment type="caution">
    <text evidence="2">The sequence shown here is derived from an EMBL/GenBank/DDBJ whole genome shotgun (WGS) entry which is preliminary data.</text>
</comment>